<dbReference type="AlphaFoldDB" id="A0A559M9W9"/>
<dbReference type="PANTHER" id="PTHR12905:SF0">
    <property type="entry name" value="CALCINEURIN-LIKE PHOSPHOESTERASE DOMAIN-CONTAINING PROTEIN"/>
    <property type="match status" value="1"/>
</dbReference>
<accession>A0A559M9W9</accession>
<dbReference type="Pfam" id="PF00149">
    <property type="entry name" value="Metallophos"/>
    <property type="match status" value="1"/>
</dbReference>
<dbReference type="CDD" id="cd07379">
    <property type="entry name" value="MPP_239FB"/>
    <property type="match status" value="1"/>
</dbReference>
<comment type="caution">
    <text evidence="2">The sequence shown here is derived from an EMBL/GenBank/DDBJ whole genome shotgun (WGS) entry which is preliminary data.</text>
</comment>
<evidence type="ECO:0000313" key="3">
    <source>
        <dbReference type="Proteomes" id="UP000315522"/>
    </source>
</evidence>
<dbReference type="InterPro" id="IPR029052">
    <property type="entry name" value="Metallo-depent_PP-like"/>
</dbReference>
<protein>
    <submittedName>
        <fullName evidence="2">Metallophosphoesterase domain-containing protein</fullName>
    </submittedName>
</protein>
<dbReference type="InterPro" id="IPR051693">
    <property type="entry name" value="UPF0046_metallophosphoest"/>
</dbReference>
<dbReference type="Gene3D" id="3.60.21.10">
    <property type="match status" value="1"/>
</dbReference>
<evidence type="ECO:0000313" key="2">
    <source>
        <dbReference type="EMBL" id="TVY89755.1"/>
    </source>
</evidence>
<dbReference type="Proteomes" id="UP000315522">
    <property type="component" value="Unassembled WGS sequence"/>
</dbReference>
<evidence type="ECO:0000259" key="1">
    <source>
        <dbReference type="Pfam" id="PF00149"/>
    </source>
</evidence>
<feature type="domain" description="Calcineurin-like phosphoesterase" evidence="1">
    <location>
        <begin position="9"/>
        <end position="228"/>
    </location>
</feature>
<gene>
    <name evidence="2" type="primary">MPPED1_2</name>
    <name evidence="2" type="ORF">LAWI1_G007663</name>
</gene>
<dbReference type="EMBL" id="QGML01001116">
    <property type="protein sequence ID" value="TVY89755.1"/>
    <property type="molecule type" value="Genomic_DNA"/>
</dbReference>
<dbReference type="SUPFAM" id="SSF56300">
    <property type="entry name" value="Metallo-dependent phosphatases"/>
    <property type="match status" value="1"/>
</dbReference>
<sequence>MPIGAISTRFLIISDTHDFKYNEESGPFRGSTDKVDVVLHCGDLTQVGGSSEYKRALKMLAAIPAELRLVIAGNHDLSLDADYWKTVDEDEQEGEREDHAEAVDIMTGKLAGAAGVTYLTAGVHGFALRNGAKFTLYASPYQPKFVDWAFGYGENEDRFNLPGNAAPGTVSICRHPVPDSPAVDIMMTHGPPKGLLDDSPHGHLGCPSLLHALQRCRPRMHCFGHIHEGYGAKLVSWKEENKAVKAEALYEKADDRINCYPAAFHCPTSMGKETLLVNASIMNGNDQPTNDPWLVDLDLQGI</sequence>
<organism evidence="2 3">
    <name type="scientific">Lachnellula willkommii</name>
    <dbReference type="NCBI Taxonomy" id="215461"/>
    <lineage>
        <taxon>Eukaryota</taxon>
        <taxon>Fungi</taxon>
        <taxon>Dikarya</taxon>
        <taxon>Ascomycota</taxon>
        <taxon>Pezizomycotina</taxon>
        <taxon>Leotiomycetes</taxon>
        <taxon>Helotiales</taxon>
        <taxon>Lachnaceae</taxon>
        <taxon>Lachnellula</taxon>
    </lineage>
</organism>
<keyword evidence="3" id="KW-1185">Reference proteome</keyword>
<proteinExistence type="predicted"/>
<dbReference type="PANTHER" id="PTHR12905">
    <property type="entry name" value="METALLOPHOSPHOESTERASE"/>
    <property type="match status" value="1"/>
</dbReference>
<dbReference type="GO" id="GO:0016787">
    <property type="term" value="F:hydrolase activity"/>
    <property type="evidence" value="ECO:0007669"/>
    <property type="project" value="InterPro"/>
</dbReference>
<dbReference type="InterPro" id="IPR004843">
    <property type="entry name" value="Calcineurin-like_PHP"/>
</dbReference>
<reference evidence="2 3" key="1">
    <citation type="submission" date="2018-05" db="EMBL/GenBank/DDBJ databases">
        <title>Genome sequencing and assembly of the regulated plant pathogen Lachnellula willkommii and related sister species for the development of diagnostic species identification markers.</title>
        <authorList>
            <person name="Giroux E."/>
            <person name="Bilodeau G."/>
        </authorList>
    </citation>
    <scope>NUCLEOTIDE SEQUENCE [LARGE SCALE GENOMIC DNA]</scope>
    <source>
        <strain evidence="2 3">CBS 172.35</strain>
    </source>
</reference>
<name>A0A559M9W9_9HELO</name>